<evidence type="ECO:0000256" key="6">
    <source>
        <dbReference type="ARBA" id="ARBA00023239"/>
    </source>
</evidence>
<dbReference type="PANTHER" id="PTHR21012">
    <property type="entry name" value="ASPARTATE 1-DECARBOXYLASE"/>
    <property type="match status" value="1"/>
</dbReference>
<dbReference type="PANTHER" id="PTHR21012:SF0">
    <property type="entry name" value="ASPARTATE 1-DECARBOXYLASE"/>
    <property type="match status" value="1"/>
</dbReference>
<keyword evidence="1" id="KW-0963">Cytoplasm</keyword>
<keyword evidence="10" id="KW-1185">Reference proteome</keyword>
<keyword evidence="2" id="KW-0566">Pantothenate biosynthesis</keyword>
<evidence type="ECO:0000256" key="1">
    <source>
        <dbReference type="ARBA" id="ARBA00022490"/>
    </source>
</evidence>
<protein>
    <submittedName>
        <fullName evidence="9">Aspartate 1-decarboxylase</fullName>
    </submittedName>
</protein>
<evidence type="ECO:0000256" key="5">
    <source>
        <dbReference type="ARBA" id="ARBA00023145"/>
    </source>
</evidence>
<keyword evidence="4" id="KW-0068">Autocatalytic cleavage</keyword>
<evidence type="ECO:0000256" key="8">
    <source>
        <dbReference type="ARBA" id="ARBA00023317"/>
    </source>
</evidence>
<keyword evidence="7" id="KW-0704">Schiff base</keyword>
<dbReference type="InterPro" id="IPR009010">
    <property type="entry name" value="Asp_de-COase-like_dom_sf"/>
</dbReference>
<evidence type="ECO:0000256" key="2">
    <source>
        <dbReference type="ARBA" id="ARBA00022655"/>
    </source>
</evidence>
<sequence>MPVGMVYPDGQDCLLLDEAILNKARILENEKVLICNHSNGARFETYALKAAKGSKACFVSGPATRLVHAGDHINITSYARWLSGQIPVGFPVIVVPIKELTKKTALNLKIS</sequence>
<name>A0ABR7WJV8_9SPHI</name>
<evidence type="ECO:0000256" key="3">
    <source>
        <dbReference type="ARBA" id="ARBA00022793"/>
    </source>
</evidence>
<dbReference type="EMBL" id="JACWMY010000001">
    <property type="protein sequence ID" value="MBD1362608.1"/>
    <property type="molecule type" value="Genomic_DNA"/>
</dbReference>
<keyword evidence="8" id="KW-0670">Pyruvate</keyword>
<proteinExistence type="predicted"/>
<reference evidence="9 10" key="1">
    <citation type="submission" date="2020-09" db="EMBL/GenBank/DDBJ databases">
        <title>Novel species of Mucilaginibacter isolated from a glacier on the Tibetan Plateau.</title>
        <authorList>
            <person name="Liu Q."/>
            <person name="Xin Y.-H."/>
        </authorList>
    </citation>
    <scope>NUCLEOTIDE SEQUENCE [LARGE SCALE GENOMIC DNA]</scope>
    <source>
        <strain evidence="9 10">ZT4R22</strain>
    </source>
</reference>
<keyword evidence="6" id="KW-0456">Lyase</keyword>
<gene>
    <name evidence="9" type="ORF">IDJ77_02195</name>
</gene>
<dbReference type="InterPro" id="IPR003190">
    <property type="entry name" value="Asp_decarbox"/>
</dbReference>
<keyword evidence="3" id="KW-0210">Decarboxylase</keyword>
<evidence type="ECO:0000256" key="4">
    <source>
        <dbReference type="ARBA" id="ARBA00022813"/>
    </source>
</evidence>
<evidence type="ECO:0000313" key="10">
    <source>
        <dbReference type="Proteomes" id="UP000606600"/>
    </source>
</evidence>
<keyword evidence="5" id="KW-0865">Zymogen</keyword>
<dbReference type="Proteomes" id="UP000606600">
    <property type="component" value="Unassembled WGS sequence"/>
</dbReference>
<dbReference type="Pfam" id="PF02261">
    <property type="entry name" value="Asp_decarbox"/>
    <property type="match status" value="1"/>
</dbReference>
<dbReference type="SUPFAM" id="SSF50692">
    <property type="entry name" value="ADC-like"/>
    <property type="match status" value="1"/>
</dbReference>
<organism evidence="9 10">
    <name type="scientific">Mucilaginibacter pankratovii</name>
    <dbReference type="NCBI Taxonomy" id="2772110"/>
    <lineage>
        <taxon>Bacteria</taxon>
        <taxon>Pseudomonadati</taxon>
        <taxon>Bacteroidota</taxon>
        <taxon>Sphingobacteriia</taxon>
        <taxon>Sphingobacteriales</taxon>
        <taxon>Sphingobacteriaceae</taxon>
        <taxon>Mucilaginibacter</taxon>
    </lineage>
</organism>
<accession>A0ABR7WJV8</accession>
<comment type="caution">
    <text evidence="9">The sequence shown here is derived from an EMBL/GenBank/DDBJ whole genome shotgun (WGS) entry which is preliminary data.</text>
</comment>
<evidence type="ECO:0000256" key="7">
    <source>
        <dbReference type="ARBA" id="ARBA00023270"/>
    </source>
</evidence>
<evidence type="ECO:0000313" key="9">
    <source>
        <dbReference type="EMBL" id="MBD1362608.1"/>
    </source>
</evidence>
<dbReference type="Gene3D" id="2.40.40.20">
    <property type="match status" value="1"/>
</dbReference>